<dbReference type="AlphaFoldDB" id="A0A6G9GUB4"/>
<accession>A0A6G9GUB4</accession>
<dbReference type="KEGG" id="slia:HA039_05685"/>
<dbReference type="Proteomes" id="UP000501179">
    <property type="component" value="Chromosome"/>
</dbReference>
<sequence>MTRRISRHLAVLGTLGAALLLTATTATARSGTQDRAAASAGSHASGPVGVWEGAVAIPGGEVEATMSFRSDGTLCLVAPPPGPDGGVEGAGRWVSTGQNTFSFRVTERFFDGTGATTGYLRASHSAVVHAGRFSSSGTGAFYDAGWTLLDSFTATSRMHRTSPVPTAC</sequence>
<organism evidence="2 3">
    <name type="scientific">Streptomyces liangshanensis</name>
    <dbReference type="NCBI Taxonomy" id="2717324"/>
    <lineage>
        <taxon>Bacteria</taxon>
        <taxon>Bacillati</taxon>
        <taxon>Actinomycetota</taxon>
        <taxon>Actinomycetes</taxon>
        <taxon>Kitasatosporales</taxon>
        <taxon>Streptomycetaceae</taxon>
        <taxon>Streptomyces</taxon>
    </lineage>
</organism>
<dbReference type="EMBL" id="CP050177">
    <property type="protein sequence ID" value="QIQ01848.1"/>
    <property type="molecule type" value="Genomic_DNA"/>
</dbReference>
<gene>
    <name evidence="2" type="ORF">HA039_05685</name>
</gene>
<evidence type="ECO:0000313" key="3">
    <source>
        <dbReference type="Proteomes" id="UP000501179"/>
    </source>
</evidence>
<feature type="chain" id="PRO_5026236239" evidence="1">
    <location>
        <begin position="29"/>
        <end position="168"/>
    </location>
</feature>
<evidence type="ECO:0000313" key="2">
    <source>
        <dbReference type="EMBL" id="QIQ01848.1"/>
    </source>
</evidence>
<name>A0A6G9GUB4_9ACTN</name>
<protein>
    <submittedName>
        <fullName evidence="2">Uncharacterized protein</fullName>
    </submittedName>
</protein>
<keyword evidence="3" id="KW-1185">Reference proteome</keyword>
<proteinExistence type="predicted"/>
<feature type="signal peptide" evidence="1">
    <location>
        <begin position="1"/>
        <end position="28"/>
    </location>
</feature>
<reference evidence="2 3" key="1">
    <citation type="submission" date="2020-03" db="EMBL/GenBank/DDBJ databases">
        <title>A novel species.</title>
        <authorList>
            <person name="Gao J."/>
        </authorList>
    </citation>
    <scope>NUCLEOTIDE SEQUENCE [LARGE SCALE GENOMIC DNA]</scope>
    <source>
        <strain evidence="2 3">QMT-12</strain>
    </source>
</reference>
<keyword evidence="1" id="KW-0732">Signal</keyword>
<dbReference type="RefSeq" id="WP_167024681.1">
    <property type="nucleotide sequence ID" value="NZ_CP050177.1"/>
</dbReference>
<evidence type="ECO:0000256" key="1">
    <source>
        <dbReference type="SAM" id="SignalP"/>
    </source>
</evidence>